<gene>
    <name evidence="9" type="ORF">HanXRQr2_Chr15g0696041</name>
</gene>
<reference evidence="9" key="1">
    <citation type="journal article" date="2017" name="Nature">
        <title>The sunflower genome provides insights into oil metabolism, flowering and Asterid evolution.</title>
        <authorList>
            <person name="Badouin H."/>
            <person name="Gouzy J."/>
            <person name="Grassa C.J."/>
            <person name="Murat F."/>
            <person name="Staton S.E."/>
            <person name="Cottret L."/>
            <person name="Lelandais-Briere C."/>
            <person name="Owens G.L."/>
            <person name="Carrere S."/>
            <person name="Mayjonade B."/>
            <person name="Legrand L."/>
            <person name="Gill N."/>
            <person name="Kane N.C."/>
            <person name="Bowers J.E."/>
            <person name="Hubner S."/>
            <person name="Bellec A."/>
            <person name="Berard A."/>
            <person name="Berges H."/>
            <person name="Blanchet N."/>
            <person name="Boniface M.C."/>
            <person name="Brunel D."/>
            <person name="Catrice O."/>
            <person name="Chaidir N."/>
            <person name="Claudel C."/>
            <person name="Donnadieu C."/>
            <person name="Faraut T."/>
            <person name="Fievet G."/>
            <person name="Helmstetter N."/>
            <person name="King M."/>
            <person name="Knapp S.J."/>
            <person name="Lai Z."/>
            <person name="Le Paslier M.C."/>
            <person name="Lippi Y."/>
            <person name="Lorenzon L."/>
            <person name="Mandel J.R."/>
            <person name="Marage G."/>
            <person name="Marchand G."/>
            <person name="Marquand E."/>
            <person name="Bret-Mestries E."/>
            <person name="Morien E."/>
            <person name="Nambeesan S."/>
            <person name="Nguyen T."/>
            <person name="Pegot-Espagnet P."/>
            <person name="Pouilly N."/>
            <person name="Raftis F."/>
            <person name="Sallet E."/>
            <person name="Schiex T."/>
            <person name="Thomas J."/>
            <person name="Vandecasteele C."/>
            <person name="Vares D."/>
            <person name="Vear F."/>
            <person name="Vautrin S."/>
            <person name="Crespi M."/>
            <person name="Mangin B."/>
            <person name="Burke J.M."/>
            <person name="Salse J."/>
            <person name="Munos S."/>
            <person name="Vincourt P."/>
            <person name="Rieseberg L.H."/>
            <person name="Langlade N.B."/>
        </authorList>
    </citation>
    <scope>NUCLEOTIDE SEQUENCE</scope>
    <source>
        <tissue evidence="9">Leaves</tissue>
    </source>
</reference>
<comment type="subcellular location">
    <subcellularLocation>
        <location evidence="1">Nucleus</location>
    </subcellularLocation>
</comment>
<feature type="transmembrane region" description="Helical" evidence="7">
    <location>
        <begin position="441"/>
        <end position="460"/>
    </location>
</feature>
<evidence type="ECO:0000313" key="9">
    <source>
        <dbReference type="EMBL" id="KAF5764786.1"/>
    </source>
</evidence>
<keyword evidence="10" id="KW-1185">Reference proteome</keyword>
<feature type="transmembrane region" description="Helical" evidence="7">
    <location>
        <begin position="276"/>
        <end position="297"/>
    </location>
</feature>
<reference evidence="9" key="2">
    <citation type="submission" date="2020-06" db="EMBL/GenBank/DDBJ databases">
        <title>Helianthus annuus Genome sequencing and assembly Release 2.</title>
        <authorList>
            <person name="Gouzy J."/>
            <person name="Langlade N."/>
            <person name="Munos S."/>
        </authorList>
    </citation>
    <scope>NUCLEOTIDE SEQUENCE</scope>
    <source>
        <tissue evidence="9">Leaves</tissue>
    </source>
</reference>
<keyword evidence="7" id="KW-0812">Transmembrane</keyword>
<keyword evidence="2" id="KW-0805">Transcription regulation</keyword>
<evidence type="ECO:0000256" key="1">
    <source>
        <dbReference type="ARBA" id="ARBA00004123"/>
    </source>
</evidence>
<dbReference type="SMART" id="SM01019">
    <property type="entry name" value="B3"/>
    <property type="match status" value="2"/>
</dbReference>
<dbReference type="GO" id="GO:0005634">
    <property type="term" value="C:nucleus"/>
    <property type="evidence" value="ECO:0007669"/>
    <property type="project" value="UniProtKB-SubCell"/>
</dbReference>
<dbReference type="PROSITE" id="PS50863">
    <property type="entry name" value="B3"/>
    <property type="match status" value="1"/>
</dbReference>
<dbReference type="Proteomes" id="UP000215914">
    <property type="component" value="Unassembled WGS sequence"/>
</dbReference>
<dbReference type="Gramene" id="mRNA:HanXRQr2_Chr15g0696041">
    <property type="protein sequence ID" value="mRNA:HanXRQr2_Chr15g0696041"/>
    <property type="gene ID" value="HanXRQr2_Chr15g0696041"/>
</dbReference>
<sequence length="527" mass="60350">MDPKNNAPSFLKLIDDYDPIFLKIPYDFASLLLGGKAPYGQCFELIDDDLSWVVRLKRNVSGPVLGDGFTKFVKDSGLKKNDYLLVNAIGTSTFYVSVSKSCVFENSFISKVAPDDTFIFLADKFWKDFYGERFKGGEATLYVGNRYWNVKMEGWPDISAFTDGFSKLIDDISLDTRYTMLFTSVGYKTFEVSIFNHLTFTEIYFKKVDVVVLDDSIYGDEGFDLLTAISSKHKEKHETNESHVEQDLSGDSDTEDSKFDRHIAAQIEMEDAKNLIRLYILKLMILVVVFFHVIPYIRYNNLNPTIRQATEEIPYDFSSLLWGGKVPYDQCIELIDDDLSWVVTLKRNVSGPVLGDGFTKFVKDSGIKKDDYLLNDFYGKSFKGGEATLYVGNRYWNVKMEGWPDRSAFTDGFSELIHDLSLDTRATMFLNKRRIKRLMKVMLKNVFLVIVLVTFNFQIIKMEEAKKLFKDGWNTKNDALKNTPSATSECHFDTKGKSKVVCGDQTVHPKVLSNVDMDLDNIAYRTR</sequence>
<evidence type="ECO:0000256" key="3">
    <source>
        <dbReference type="ARBA" id="ARBA00023125"/>
    </source>
</evidence>
<keyword evidence="5" id="KW-0539">Nucleus</keyword>
<accession>A0A9K3H3A7</accession>
<dbReference type="PANTHER" id="PTHR31920">
    <property type="entry name" value="B3 DOMAIN-CONTAINING"/>
    <property type="match status" value="1"/>
</dbReference>
<dbReference type="EMBL" id="MNCJ02000330">
    <property type="protein sequence ID" value="KAF5764786.1"/>
    <property type="molecule type" value="Genomic_DNA"/>
</dbReference>
<dbReference type="PANTHER" id="PTHR31920:SF122">
    <property type="entry name" value="B3 DOMAIN-CONTAINING PROTEIN REM23"/>
    <property type="match status" value="1"/>
</dbReference>
<dbReference type="InterPro" id="IPR015300">
    <property type="entry name" value="DNA-bd_pseudobarrel_sf"/>
</dbReference>
<evidence type="ECO:0000313" key="10">
    <source>
        <dbReference type="Proteomes" id="UP000215914"/>
    </source>
</evidence>
<dbReference type="InterPro" id="IPR050655">
    <property type="entry name" value="Plant_B3_domain"/>
</dbReference>
<keyword evidence="3" id="KW-0238">DNA-binding</keyword>
<dbReference type="GO" id="GO:0003677">
    <property type="term" value="F:DNA binding"/>
    <property type="evidence" value="ECO:0007669"/>
    <property type="project" value="UniProtKB-KW"/>
</dbReference>
<name>A0A9K3H3A7_HELAN</name>
<evidence type="ECO:0000256" key="7">
    <source>
        <dbReference type="SAM" id="Phobius"/>
    </source>
</evidence>
<dbReference type="AlphaFoldDB" id="A0A9K3H3A7"/>
<feature type="domain" description="TF-B3" evidence="8">
    <location>
        <begin position="7"/>
        <end position="102"/>
    </location>
</feature>
<feature type="compositionally biased region" description="Basic and acidic residues" evidence="6">
    <location>
        <begin position="236"/>
        <end position="246"/>
    </location>
</feature>
<evidence type="ECO:0000259" key="8">
    <source>
        <dbReference type="PROSITE" id="PS50863"/>
    </source>
</evidence>
<evidence type="ECO:0000256" key="2">
    <source>
        <dbReference type="ARBA" id="ARBA00023015"/>
    </source>
</evidence>
<dbReference type="InterPro" id="IPR003340">
    <property type="entry name" value="B3_DNA-bd"/>
</dbReference>
<proteinExistence type="predicted"/>
<evidence type="ECO:0000256" key="5">
    <source>
        <dbReference type="ARBA" id="ARBA00023242"/>
    </source>
</evidence>
<keyword evidence="4" id="KW-0804">Transcription</keyword>
<keyword evidence="7" id="KW-1133">Transmembrane helix</keyword>
<protein>
    <submittedName>
        <fullName evidence="9">Transcription factor B3-Domain family</fullName>
    </submittedName>
</protein>
<feature type="region of interest" description="Disordered" evidence="6">
    <location>
        <begin position="236"/>
        <end position="255"/>
    </location>
</feature>
<evidence type="ECO:0000256" key="6">
    <source>
        <dbReference type="SAM" id="MobiDB-lite"/>
    </source>
</evidence>
<comment type="caution">
    <text evidence="9">The sequence shown here is derived from an EMBL/GenBank/DDBJ whole genome shotgun (WGS) entry which is preliminary data.</text>
</comment>
<dbReference type="SUPFAM" id="SSF101936">
    <property type="entry name" value="DNA-binding pseudobarrel domain"/>
    <property type="match status" value="2"/>
</dbReference>
<keyword evidence="7" id="KW-0472">Membrane</keyword>
<evidence type="ECO:0000256" key="4">
    <source>
        <dbReference type="ARBA" id="ARBA00023163"/>
    </source>
</evidence>
<organism evidence="9 10">
    <name type="scientific">Helianthus annuus</name>
    <name type="common">Common sunflower</name>
    <dbReference type="NCBI Taxonomy" id="4232"/>
    <lineage>
        <taxon>Eukaryota</taxon>
        <taxon>Viridiplantae</taxon>
        <taxon>Streptophyta</taxon>
        <taxon>Embryophyta</taxon>
        <taxon>Tracheophyta</taxon>
        <taxon>Spermatophyta</taxon>
        <taxon>Magnoliopsida</taxon>
        <taxon>eudicotyledons</taxon>
        <taxon>Gunneridae</taxon>
        <taxon>Pentapetalae</taxon>
        <taxon>asterids</taxon>
        <taxon>campanulids</taxon>
        <taxon>Asterales</taxon>
        <taxon>Asteraceae</taxon>
        <taxon>Asteroideae</taxon>
        <taxon>Heliantheae alliance</taxon>
        <taxon>Heliantheae</taxon>
        <taxon>Helianthus</taxon>
    </lineage>
</organism>
<dbReference type="Gene3D" id="2.40.330.10">
    <property type="entry name" value="DNA-binding pseudobarrel domain"/>
    <property type="match status" value="1"/>
</dbReference>